<dbReference type="Proteomes" id="UP000315842">
    <property type="component" value="Unassembled WGS sequence"/>
</dbReference>
<keyword evidence="2" id="KW-1185">Reference proteome</keyword>
<name>A0A4Y3K8W3_CELUD</name>
<comment type="caution">
    <text evidence="1">The sequence shown here is derived from an EMBL/GenBank/DDBJ whole genome shotgun (WGS) entry which is preliminary data.</text>
</comment>
<organism evidence="1 2">
    <name type="scientific">Cellulomonas uda</name>
    <dbReference type="NCBI Taxonomy" id="1714"/>
    <lineage>
        <taxon>Bacteria</taxon>
        <taxon>Bacillati</taxon>
        <taxon>Actinomycetota</taxon>
        <taxon>Actinomycetes</taxon>
        <taxon>Micrococcales</taxon>
        <taxon>Cellulomonadaceae</taxon>
        <taxon>Cellulomonas</taxon>
    </lineage>
</organism>
<protein>
    <submittedName>
        <fullName evidence="1">Uncharacterized protein</fullName>
    </submittedName>
</protein>
<dbReference type="AlphaFoldDB" id="A0A4Y3K8W3"/>
<evidence type="ECO:0000313" key="2">
    <source>
        <dbReference type="Proteomes" id="UP000315842"/>
    </source>
</evidence>
<sequence length="119" mass="12227">MSTRTVLVVASPDTSDQAVESLAAPLRAAGGDVTVVDLRAPGTRTATGRLAAALSGTTASWSAARRVTAAQRAQLRDAELVVAADRTAVPAVWRTRRTNPSAALVNGVPAGQRVLAGRR</sequence>
<dbReference type="RefSeq" id="WP_141318033.1">
    <property type="nucleotide sequence ID" value="NZ_BJLP01000002.1"/>
</dbReference>
<accession>A0A4Y3K8W3</accession>
<dbReference type="EMBL" id="BJLP01000002">
    <property type="protein sequence ID" value="GEA79814.1"/>
    <property type="molecule type" value="Genomic_DNA"/>
</dbReference>
<proteinExistence type="predicted"/>
<gene>
    <name evidence="1" type="ORF">CUD01_02580</name>
</gene>
<evidence type="ECO:0000313" key="1">
    <source>
        <dbReference type="EMBL" id="GEA79814.1"/>
    </source>
</evidence>
<reference evidence="1 2" key="1">
    <citation type="submission" date="2019-06" db="EMBL/GenBank/DDBJ databases">
        <title>Whole genome shotgun sequence of Cellulomonas uda NBRC 3747.</title>
        <authorList>
            <person name="Hosoyama A."/>
            <person name="Uohara A."/>
            <person name="Ohji S."/>
            <person name="Ichikawa N."/>
        </authorList>
    </citation>
    <scope>NUCLEOTIDE SEQUENCE [LARGE SCALE GENOMIC DNA]</scope>
    <source>
        <strain evidence="1 2">NBRC 3747</strain>
    </source>
</reference>